<reference evidence="6" key="1">
    <citation type="submission" date="2022-12" db="EMBL/GenBank/DDBJ databases">
        <title>Draft genome sequence of the thermophilic strain Brevibacillus thermoruber HT42, isolated from Los Humeros, Puebla, Mexico, with biotechnological potential.</title>
        <authorList>
            <person name="Lara Sanchez J."/>
            <person name="Solis Palacios R."/>
            <person name="Bustos Baena A.S."/>
            <person name="Ruz Baez A.E."/>
            <person name="Espinosa Luna G."/>
            <person name="Oliart Ros R.M."/>
        </authorList>
    </citation>
    <scope>NUCLEOTIDE SEQUENCE</scope>
    <source>
        <strain evidence="6">HT42</strain>
    </source>
</reference>
<feature type="transmembrane region" description="Helical" evidence="5">
    <location>
        <begin position="41"/>
        <end position="60"/>
    </location>
</feature>
<evidence type="ECO:0000313" key="6">
    <source>
        <dbReference type="EMBL" id="MDA5109183.1"/>
    </source>
</evidence>
<feature type="transmembrane region" description="Helical" evidence="5">
    <location>
        <begin position="66"/>
        <end position="85"/>
    </location>
</feature>
<keyword evidence="2 5" id="KW-0812">Transmembrane</keyword>
<evidence type="ECO:0000313" key="7">
    <source>
        <dbReference type="Proteomes" id="UP001151071"/>
    </source>
</evidence>
<sequence length="117" mass="13089">MYNALIESHVGGWEVAFVLLIVGYILYRSGREKAGKIVHMLLRLMIVIIVVSGAWMLFQFRAGEVLYYVKGVLGLFVFGLMEMALGRARRQEASTGFFVGALALMVVVILIGYRVIM</sequence>
<keyword evidence="1" id="KW-1003">Cell membrane</keyword>
<keyword evidence="7" id="KW-1185">Reference proteome</keyword>
<accession>A0A9X3TRJ8</accession>
<protein>
    <submittedName>
        <fullName evidence="6">YisL family protein</fullName>
    </submittedName>
</protein>
<keyword evidence="3 5" id="KW-1133">Transmembrane helix</keyword>
<feature type="transmembrane region" description="Helical" evidence="5">
    <location>
        <begin position="97"/>
        <end position="116"/>
    </location>
</feature>
<feature type="transmembrane region" description="Helical" evidence="5">
    <location>
        <begin position="12"/>
        <end position="29"/>
    </location>
</feature>
<proteinExistence type="predicted"/>
<dbReference type="RefSeq" id="WP_271140251.1">
    <property type="nucleotide sequence ID" value="NZ_JAPYYP010000014.1"/>
</dbReference>
<name>A0A9X3TRJ8_9BACL</name>
<evidence type="ECO:0000256" key="5">
    <source>
        <dbReference type="SAM" id="Phobius"/>
    </source>
</evidence>
<comment type="caution">
    <text evidence="6">The sequence shown here is derived from an EMBL/GenBank/DDBJ whole genome shotgun (WGS) entry which is preliminary data.</text>
</comment>
<evidence type="ECO:0000256" key="2">
    <source>
        <dbReference type="ARBA" id="ARBA00022692"/>
    </source>
</evidence>
<dbReference type="InterPro" id="IPR010899">
    <property type="entry name" value="UPF0344"/>
</dbReference>
<dbReference type="EMBL" id="JAPYYP010000014">
    <property type="protein sequence ID" value="MDA5109183.1"/>
    <property type="molecule type" value="Genomic_DNA"/>
</dbReference>
<dbReference type="NCBIfam" id="NF010198">
    <property type="entry name" value="PRK13673.1-5"/>
    <property type="match status" value="1"/>
</dbReference>
<dbReference type="AlphaFoldDB" id="A0A9X3TRJ8"/>
<gene>
    <name evidence="6" type="ORF">O3V59_12480</name>
</gene>
<organism evidence="6 7">
    <name type="scientific">Brevibacillus thermoruber</name>
    <dbReference type="NCBI Taxonomy" id="33942"/>
    <lineage>
        <taxon>Bacteria</taxon>
        <taxon>Bacillati</taxon>
        <taxon>Bacillota</taxon>
        <taxon>Bacilli</taxon>
        <taxon>Bacillales</taxon>
        <taxon>Paenibacillaceae</taxon>
        <taxon>Brevibacillus</taxon>
    </lineage>
</organism>
<evidence type="ECO:0000256" key="4">
    <source>
        <dbReference type="ARBA" id="ARBA00023136"/>
    </source>
</evidence>
<evidence type="ECO:0000256" key="1">
    <source>
        <dbReference type="ARBA" id="ARBA00022475"/>
    </source>
</evidence>
<dbReference type="Pfam" id="PF07457">
    <property type="entry name" value="DUF1516"/>
    <property type="match status" value="1"/>
</dbReference>
<dbReference type="Proteomes" id="UP001151071">
    <property type="component" value="Unassembled WGS sequence"/>
</dbReference>
<evidence type="ECO:0000256" key="3">
    <source>
        <dbReference type="ARBA" id="ARBA00022989"/>
    </source>
</evidence>
<keyword evidence="4 5" id="KW-0472">Membrane</keyword>